<name>A0A934KJG4_9BACT</name>
<dbReference type="InterPro" id="IPR036425">
    <property type="entry name" value="MoaB/Mog-like_dom_sf"/>
</dbReference>
<dbReference type="SMART" id="SM00852">
    <property type="entry name" value="MoCF_biosynth"/>
    <property type="match status" value="1"/>
</dbReference>
<dbReference type="EMBL" id="JAEKNN010000003">
    <property type="protein sequence ID" value="MBJ7607833.1"/>
    <property type="molecule type" value="Genomic_DNA"/>
</dbReference>
<dbReference type="AlphaFoldDB" id="A0A934KJG4"/>
<evidence type="ECO:0000259" key="3">
    <source>
        <dbReference type="SMART" id="SM00852"/>
    </source>
</evidence>
<dbReference type="InterPro" id="IPR001453">
    <property type="entry name" value="MoaB/Mog_dom"/>
</dbReference>
<evidence type="ECO:0000256" key="2">
    <source>
        <dbReference type="ARBA" id="ARBA00023150"/>
    </source>
</evidence>
<dbReference type="CDD" id="cd00886">
    <property type="entry name" value="MogA_MoaB"/>
    <property type="match status" value="1"/>
</dbReference>
<dbReference type="Proteomes" id="UP000614410">
    <property type="component" value="Unassembled WGS sequence"/>
</dbReference>
<dbReference type="Pfam" id="PF00994">
    <property type="entry name" value="MoCF_biosynth"/>
    <property type="match status" value="1"/>
</dbReference>
<comment type="caution">
    <text evidence="4">The sequence shown here is derived from an EMBL/GenBank/DDBJ whole genome shotgun (WGS) entry which is preliminary data.</text>
</comment>
<dbReference type="SUPFAM" id="SSF53218">
    <property type="entry name" value="Molybdenum cofactor biosynthesis proteins"/>
    <property type="match status" value="1"/>
</dbReference>
<organism evidence="4 5">
    <name type="scientific">Candidatus Amunia macphersoniae</name>
    <dbReference type="NCBI Taxonomy" id="3127014"/>
    <lineage>
        <taxon>Bacteria</taxon>
        <taxon>Bacillati</taxon>
        <taxon>Candidatus Dormiibacterota</taxon>
        <taxon>Candidatus Dormibacteria</taxon>
        <taxon>Candidatus Aeolococcales</taxon>
        <taxon>Candidatus Aeolococcaceae</taxon>
        <taxon>Candidatus Amunia</taxon>
    </lineage>
</organism>
<accession>A0A934KJG4</accession>
<dbReference type="PROSITE" id="PS01078">
    <property type="entry name" value="MOCF_BIOSYNTHESIS_1"/>
    <property type="match status" value="1"/>
</dbReference>
<sequence length="185" mass="19440">MGDSTRCRRFGGWLSVTVRAAVITVSDSRAGGGRDDASGDVIAQRLATLPAELISRELVADDGDAVRSAVLRALDEAQLIVLTGGTGLGPRDVTPQAVLTLLEYQVPGMAEAMRHEGMHHTPHAMLSRQVVGVANGCLVMSLPGNPRAVGECLDAVWPALPHALALLRGDTRHARVSSDQEAPPV</sequence>
<dbReference type="InterPro" id="IPR051920">
    <property type="entry name" value="MPT_Adenylyltrnsfr/MoaC-Rel"/>
</dbReference>
<evidence type="ECO:0000313" key="5">
    <source>
        <dbReference type="Proteomes" id="UP000614410"/>
    </source>
</evidence>
<protein>
    <submittedName>
        <fullName evidence="4">MogA/MoaB family molybdenum cofactor biosynthesis protein</fullName>
    </submittedName>
</protein>
<gene>
    <name evidence="4" type="ORF">JF887_00160</name>
</gene>
<dbReference type="InterPro" id="IPR008284">
    <property type="entry name" value="MoCF_biosynth_CS"/>
</dbReference>
<dbReference type="PANTHER" id="PTHR43764">
    <property type="entry name" value="MOLYBDENUM COFACTOR BIOSYNTHESIS"/>
    <property type="match status" value="1"/>
</dbReference>
<reference evidence="4 5" key="1">
    <citation type="submission" date="2020-10" db="EMBL/GenBank/DDBJ databases">
        <title>Ca. Dormibacterota MAGs.</title>
        <authorList>
            <person name="Montgomery K."/>
        </authorList>
    </citation>
    <scope>NUCLEOTIDE SEQUENCE [LARGE SCALE GENOMIC DNA]</scope>
    <source>
        <strain evidence="4">Mitchell_Peninsula_5</strain>
    </source>
</reference>
<comment type="pathway">
    <text evidence="1">Cofactor biosynthesis; molybdopterin biosynthesis.</text>
</comment>
<dbReference type="NCBIfam" id="TIGR00177">
    <property type="entry name" value="molyb_syn"/>
    <property type="match status" value="1"/>
</dbReference>
<proteinExistence type="predicted"/>
<evidence type="ECO:0000256" key="1">
    <source>
        <dbReference type="ARBA" id="ARBA00005046"/>
    </source>
</evidence>
<keyword evidence="2" id="KW-0501">Molybdenum cofactor biosynthesis</keyword>
<dbReference type="GO" id="GO:0006777">
    <property type="term" value="P:Mo-molybdopterin cofactor biosynthetic process"/>
    <property type="evidence" value="ECO:0007669"/>
    <property type="project" value="UniProtKB-KW"/>
</dbReference>
<dbReference type="Gene3D" id="3.40.980.10">
    <property type="entry name" value="MoaB/Mog-like domain"/>
    <property type="match status" value="1"/>
</dbReference>
<evidence type="ECO:0000313" key="4">
    <source>
        <dbReference type="EMBL" id="MBJ7607833.1"/>
    </source>
</evidence>
<dbReference type="PANTHER" id="PTHR43764:SF1">
    <property type="entry name" value="MOLYBDOPTERIN MOLYBDOTRANSFERASE"/>
    <property type="match status" value="1"/>
</dbReference>
<feature type="domain" description="MoaB/Mog" evidence="3">
    <location>
        <begin position="21"/>
        <end position="163"/>
    </location>
</feature>